<evidence type="ECO:0000313" key="4">
    <source>
        <dbReference type="EMBL" id="QHT37020.1"/>
    </source>
</evidence>
<keyword evidence="2" id="KW-0472">Membrane</keyword>
<feature type="transmembrane region" description="Helical" evidence="2">
    <location>
        <begin position="56"/>
        <end position="73"/>
    </location>
</feature>
<proteinExistence type="predicted"/>
<dbReference type="InterPro" id="IPR043915">
    <property type="entry name" value="P9_TM"/>
</dbReference>
<evidence type="ECO:0000259" key="3">
    <source>
        <dbReference type="Pfam" id="PF19066"/>
    </source>
</evidence>
<evidence type="ECO:0000256" key="2">
    <source>
        <dbReference type="SAM" id="Phobius"/>
    </source>
</evidence>
<accession>A0A6C0FAW6</accession>
<dbReference type="EMBL" id="MN738789">
    <property type="protein sequence ID" value="QHT37020.1"/>
    <property type="molecule type" value="Genomic_DNA"/>
</dbReference>
<feature type="region of interest" description="Disordered" evidence="1">
    <location>
        <begin position="82"/>
        <end position="103"/>
    </location>
</feature>
<sequence length="204" mass="23697">MDPFWFNNLQILFTKERLFEFWPHKTMSINEKLNAITRFIIYSSVILTLYKNKPNPLLIGLSIIFFIGLLVHSKIPQRFKKPLQPAHNNPTAENKTVKNCTKPTKHNPFANVTMDDYYENPNRSSACYYKTVEDTVDKNFYNKPQFQEHDPFSTRINQRQFISNPVTTIPNDSVGFAKWLYDPGETCKENYKVCTGTEAGIATT</sequence>
<reference evidence="4" key="1">
    <citation type="journal article" date="2020" name="Nature">
        <title>Giant virus diversity and host interactions through global metagenomics.</title>
        <authorList>
            <person name="Schulz F."/>
            <person name="Roux S."/>
            <person name="Paez-Espino D."/>
            <person name="Jungbluth S."/>
            <person name="Walsh D.A."/>
            <person name="Denef V.J."/>
            <person name="McMahon K.D."/>
            <person name="Konstantinidis K.T."/>
            <person name="Eloe-Fadrosh E.A."/>
            <person name="Kyrpides N.C."/>
            <person name="Woyke T."/>
        </authorList>
    </citation>
    <scope>NUCLEOTIDE SEQUENCE</scope>
    <source>
        <strain evidence="4">GVMAG-S-ERX555967-131</strain>
    </source>
</reference>
<protein>
    <recommendedName>
        <fullName evidence="3">Minor capsid protein P9 transmembrane helices domain-containing protein</fullName>
    </recommendedName>
</protein>
<organism evidence="4">
    <name type="scientific">viral metagenome</name>
    <dbReference type="NCBI Taxonomy" id="1070528"/>
    <lineage>
        <taxon>unclassified sequences</taxon>
        <taxon>metagenomes</taxon>
        <taxon>organismal metagenomes</taxon>
    </lineage>
</organism>
<dbReference type="AlphaFoldDB" id="A0A6C0FAW6"/>
<name>A0A6C0FAW6_9ZZZZ</name>
<keyword evidence="2" id="KW-0812">Transmembrane</keyword>
<feature type="compositionally biased region" description="Polar residues" evidence="1">
    <location>
        <begin position="86"/>
        <end position="102"/>
    </location>
</feature>
<feature type="domain" description="Minor capsid protein P9 transmembrane helices" evidence="3">
    <location>
        <begin position="4"/>
        <end position="70"/>
    </location>
</feature>
<dbReference type="Pfam" id="PF19066">
    <property type="entry name" value="P9_TM"/>
    <property type="match status" value="1"/>
</dbReference>
<keyword evidence="2" id="KW-1133">Transmembrane helix</keyword>
<evidence type="ECO:0000256" key="1">
    <source>
        <dbReference type="SAM" id="MobiDB-lite"/>
    </source>
</evidence>